<dbReference type="HOGENOM" id="CLU_642542_0_0_1"/>
<feature type="compositionally biased region" description="Basic and acidic residues" evidence="1">
    <location>
        <begin position="133"/>
        <end position="144"/>
    </location>
</feature>
<sequence length="427" mass="45966">MAQEPENDQDGELSENKRRESQRLKGKAGITKTGQGETEHRHRQAPKTQSSTRPPKTSLKLASAAEVFAAANRTQGRNFATPSRVSPPRGTSMPAHNTDQCEVAVLNAQCDIRLVERACTPRPCKRSKSVAKPPHDSITRKCPAEEQQSIPYSRARPQDGGTYITQGVEEVLSGFETSEENTKPTRTPSLRLKLRAPPDPMISTRQQAGGFATSHSTSPDRLDRYLAHINIATELSPTGRNIAPFTRQTTTVVASLPAGPTNAMYPRNESGKQSAKNKGRVTSSRTSNIELRSGTSTTSSVSTPPTGTNPADAALDTSLSSTAATPPATSPMAPAFQLKSVLKKTDYVYIKPGPTLRSCTAKFAAPTFTQSEVEKRKARSAPNGITPAIPAKRVRFVDETRETDGDNAMFTAGDSQPLGSELNLDAE</sequence>
<protein>
    <submittedName>
        <fullName evidence="2">Uncharacterized protein</fullName>
    </submittedName>
</protein>
<feature type="compositionally biased region" description="Basic and acidic residues" evidence="1">
    <location>
        <begin position="14"/>
        <end position="23"/>
    </location>
</feature>
<evidence type="ECO:0000313" key="3">
    <source>
        <dbReference type="Proteomes" id="UP000024837"/>
    </source>
</evidence>
<keyword evidence="3" id="KW-1185">Reference proteome</keyword>
<feature type="compositionally biased region" description="Acidic residues" evidence="1">
    <location>
        <begin position="1"/>
        <end position="13"/>
    </location>
</feature>
<evidence type="ECO:0000313" key="2">
    <source>
        <dbReference type="EMBL" id="EWC46670.1"/>
    </source>
</evidence>
<feature type="compositionally biased region" description="Polar residues" evidence="1">
    <location>
        <begin position="271"/>
        <end position="290"/>
    </location>
</feature>
<accession>W7IC51</accession>
<dbReference type="EMBL" id="KI966416">
    <property type="protein sequence ID" value="EWC46670.1"/>
    <property type="molecule type" value="Genomic_DNA"/>
</dbReference>
<organism evidence="2 3">
    <name type="scientific">Drechslerella stenobrocha 248</name>
    <dbReference type="NCBI Taxonomy" id="1043628"/>
    <lineage>
        <taxon>Eukaryota</taxon>
        <taxon>Fungi</taxon>
        <taxon>Dikarya</taxon>
        <taxon>Ascomycota</taxon>
        <taxon>Pezizomycotina</taxon>
        <taxon>Orbiliomycetes</taxon>
        <taxon>Orbiliales</taxon>
        <taxon>Orbiliaceae</taxon>
        <taxon>Drechslerella</taxon>
    </lineage>
</organism>
<feature type="compositionally biased region" description="Basic and acidic residues" evidence="1">
    <location>
        <begin position="395"/>
        <end position="404"/>
    </location>
</feature>
<evidence type="ECO:0000256" key="1">
    <source>
        <dbReference type="SAM" id="MobiDB-lite"/>
    </source>
</evidence>
<feature type="region of interest" description="Disordered" evidence="1">
    <location>
        <begin position="124"/>
        <end position="148"/>
    </location>
</feature>
<reference evidence="2 3" key="1">
    <citation type="submission" date="2013-05" db="EMBL/GenBank/DDBJ databases">
        <title>Drechslerella stenobrocha genome reveals carnivorous origination and mechanical trapping mechanism of predatory fungi.</title>
        <authorList>
            <person name="Liu X."/>
            <person name="Zhang W."/>
            <person name="Liu K."/>
        </authorList>
    </citation>
    <scope>NUCLEOTIDE SEQUENCE [LARGE SCALE GENOMIC DNA]</scope>
    <source>
        <strain evidence="2 3">248</strain>
    </source>
</reference>
<feature type="compositionally biased region" description="Polar residues" evidence="1">
    <location>
        <begin position="46"/>
        <end position="55"/>
    </location>
</feature>
<feature type="compositionally biased region" description="Low complexity" evidence="1">
    <location>
        <begin position="293"/>
        <end position="314"/>
    </location>
</feature>
<feature type="region of interest" description="Disordered" evidence="1">
    <location>
        <begin position="174"/>
        <end position="197"/>
    </location>
</feature>
<gene>
    <name evidence="2" type="ORF">DRE_04157</name>
</gene>
<dbReference type="Proteomes" id="UP000024837">
    <property type="component" value="Unassembled WGS sequence"/>
</dbReference>
<feature type="region of interest" description="Disordered" evidence="1">
    <location>
        <begin position="1"/>
        <end position="95"/>
    </location>
</feature>
<proteinExistence type="predicted"/>
<feature type="compositionally biased region" description="Polar residues" evidence="1">
    <location>
        <begin position="72"/>
        <end position="84"/>
    </location>
</feature>
<feature type="region of interest" description="Disordered" evidence="1">
    <location>
        <begin position="370"/>
        <end position="427"/>
    </location>
</feature>
<feature type="region of interest" description="Disordered" evidence="1">
    <location>
        <begin position="257"/>
        <end position="314"/>
    </location>
</feature>
<dbReference type="AlphaFoldDB" id="W7IC51"/>
<name>W7IC51_9PEZI</name>